<dbReference type="Gene3D" id="3.40.109.10">
    <property type="entry name" value="NADH Oxidase"/>
    <property type="match status" value="1"/>
</dbReference>
<evidence type="ECO:0000259" key="6">
    <source>
        <dbReference type="Pfam" id="PF00881"/>
    </source>
</evidence>
<reference evidence="7 8" key="1">
    <citation type="submission" date="2018-10" db="EMBL/GenBank/DDBJ databases">
        <title>Anaerotruncus faecis sp. nov., isolated from human feces.</title>
        <authorList>
            <person name="Wang Y.-J."/>
        </authorList>
    </citation>
    <scope>NUCLEOTIDE SEQUENCE [LARGE SCALE GENOMIC DNA]</scope>
    <source>
        <strain evidence="7 8">22A2-44</strain>
    </source>
</reference>
<comment type="similarity">
    <text evidence="2">Belongs to the nitroreductase family.</text>
</comment>
<dbReference type="InterPro" id="IPR029479">
    <property type="entry name" value="Nitroreductase"/>
</dbReference>
<dbReference type="PANTHER" id="PTHR43673">
    <property type="entry name" value="NAD(P)H NITROREDUCTASE YDGI-RELATED"/>
    <property type="match status" value="1"/>
</dbReference>
<dbReference type="AlphaFoldDB" id="A0A498D1W2"/>
<dbReference type="PANTHER" id="PTHR43673:SF2">
    <property type="entry name" value="NITROREDUCTASE"/>
    <property type="match status" value="1"/>
</dbReference>
<keyword evidence="5" id="KW-0560">Oxidoreductase</keyword>
<dbReference type="RefSeq" id="WP_101551531.1">
    <property type="nucleotide sequence ID" value="NZ_DBFNFR010000017.1"/>
</dbReference>
<organism evidence="7 8">
    <name type="scientific">Anaerotruncus massiliensis</name>
    <name type="common">ex Liu et al. 2021</name>
    <dbReference type="NCBI Taxonomy" id="2321404"/>
    <lineage>
        <taxon>Bacteria</taxon>
        <taxon>Bacillati</taxon>
        <taxon>Bacillota</taxon>
        <taxon>Clostridia</taxon>
        <taxon>Eubacteriales</taxon>
        <taxon>Oscillospiraceae</taxon>
        <taxon>Anaerotruncus</taxon>
    </lineage>
</organism>
<dbReference type="GO" id="GO:0016491">
    <property type="term" value="F:oxidoreductase activity"/>
    <property type="evidence" value="ECO:0007669"/>
    <property type="project" value="UniProtKB-KW"/>
</dbReference>
<name>A0A498D1W2_9FIRM</name>
<evidence type="ECO:0000313" key="7">
    <source>
        <dbReference type="EMBL" id="RLL12424.1"/>
    </source>
</evidence>
<feature type="domain" description="Nitroreductase" evidence="6">
    <location>
        <begin position="9"/>
        <end position="155"/>
    </location>
</feature>
<keyword evidence="4" id="KW-0288">FMN</keyword>
<protein>
    <submittedName>
        <fullName evidence="7">Diguanylate cyclase</fullName>
    </submittedName>
</protein>
<comment type="cofactor">
    <cofactor evidence="1">
        <name>FMN</name>
        <dbReference type="ChEBI" id="CHEBI:58210"/>
    </cofactor>
</comment>
<sequence length="174" mass="18650">MKKEALEVLKNRRSIRKFQSRQISAEELDTVLEAGTYAPTAGGRQAPVIVAVQDAETVAALDAMNAKVMGNASAHPYYGAPTILLVMAPEEDAQGELDCSAIGGNLLNAAYAVGLGSCWIHRSKEMFESEEGKALLKKWGLPETMRSVCSIALGYADCPHPDAAPRKSGYIIKV</sequence>
<gene>
    <name evidence="7" type="ORF">D4A47_05475</name>
</gene>
<evidence type="ECO:0000256" key="3">
    <source>
        <dbReference type="ARBA" id="ARBA00022630"/>
    </source>
</evidence>
<proteinExistence type="inferred from homology"/>
<evidence type="ECO:0000256" key="2">
    <source>
        <dbReference type="ARBA" id="ARBA00007118"/>
    </source>
</evidence>
<evidence type="ECO:0000256" key="5">
    <source>
        <dbReference type="ARBA" id="ARBA00023002"/>
    </source>
</evidence>
<evidence type="ECO:0000313" key="8">
    <source>
        <dbReference type="Proteomes" id="UP000276301"/>
    </source>
</evidence>
<dbReference type="Pfam" id="PF00881">
    <property type="entry name" value="Nitroreductase"/>
    <property type="match status" value="1"/>
</dbReference>
<dbReference type="EMBL" id="RCHT01000006">
    <property type="protein sequence ID" value="RLL12424.1"/>
    <property type="molecule type" value="Genomic_DNA"/>
</dbReference>
<comment type="caution">
    <text evidence="7">The sequence shown here is derived from an EMBL/GenBank/DDBJ whole genome shotgun (WGS) entry which is preliminary data.</text>
</comment>
<keyword evidence="8" id="KW-1185">Reference proteome</keyword>
<dbReference type="InterPro" id="IPR000415">
    <property type="entry name" value="Nitroreductase-like"/>
</dbReference>
<dbReference type="CDD" id="cd02136">
    <property type="entry name" value="PnbA_NfnB-like"/>
    <property type="match status" value="1"/>
</dbReference>
<dbReference type="SUPFAM" id="SSF55469">
    <property type="entry name" value="FMN-dependent nitroreductase-like"/>
    <property type="match status" value="1"/>
</dbReference>
<accession>A0A498D1W2</accession>
<evidence type="ECO:0000256" key="4">
    <source>
        <dbReference type="ARBA" id="ARBA00022643"/>
    </source>
</evidence>
<evidence type="ECO:0000256" key="1">
    <source>
        <dbReference type="ARBA" id="ARBA00001917"/>
    </source>
</evidence>
<dbReference type="Proteomes" id="UP000276301">
    <property type="component" value="Unassembled WGS sequence"/>
</dbReference>
<keyword evidence="3" id="KW-0285">Flavoprotein</keyword>